<comment type="caution">
    <text evidence="1">The sequence shown here is derived from an EMBL/GenBank/DDBJ whole genome shotgun (WGS) entry which is preliminary data.</text>
</comment>
<reference evidence="1" key="1">
    <citation type="journal article" date="2018" name="Genome Biol.">
        <title>SKESA: strategic k-mer extension for scrupulous assemblies.</title>
        <authorList>
            <person name="Souvorov A."/>
            <person name="Agarwala R."/>
            <person name="Lipman D.J."/>
        </authorList>
    </citation>
    <scope>NUCLEOTIDE SEQUENCE</scope>
    <source>
        <strain evidence="1">2584-68</strain>
    </source>
</reference>
<accession>A0A736VFL3</accession>
<reference evidence="1" key="2">
    <citation type="submission" date="2018-07" db="EMBL/GenBank/DDBJ databases">
        <authorList>
            <consortium name="NCBI Pathogen Detection Project"/>
        </authorList>
    </citation>
    <scope>NUCLEOTIDE SEQUENCE</scope>
    <source>
        <strain evidence="1">2584-68</strain>
    </source>
</reference>
<organism evidence="1">
    <name type="scientific">Salmonella enterica subsp. houtenae serovar 45:g,z51:-</name>
    <dbReference type="NCBI Taxonomy" id="1967611"/>
    <lineage>
        <taxon>Bacteria</taxon>
        <taxon>Pseudomonadati</taxon>
        <taxon>Pseudomonadota</taxon>
        <taxon>Gammaproteobacteria</taxon>
        <taxon>Enterobacterales</taxon>
        <taxon>Enterobacteriaceae</taxon>
        <taxon>Salmonella</taxon>
    </lineage>
</organism>
<evidence type="ECO:0000313" key="1">
    <source>
        <dbReference type="EMBL" id="HAE7768094.1"/>
    </source>
</evidence>
<gene>
    <name evidence="1" type="ORF">GNB58_005286</name>
</gene>
<dbReference type="EMBL" id="DAATAH010000195">
    <property type="protein sequence ID" value="HAE7768094.1"/>
    <property type="molecule type" value="Genomic_DNA"/>
</dbReference>
<protein>
    <submittedName>
        <fullName evidence="1">Uncharacterized protein</fullName>
    </submittedName>
</protein>
<sequence length="126" mass="14452">MGDRKDSFTFGNKPESYKQFNLYNRISVSINERLIRVVGTIEFHSVKCGRNVLNVSQKDISPFNVSLLHSFRLFLRQRKLPEQVIFSLIGYEKLFFIAKNIIARNERILTVTLHATDYSSAGGPAL</sequence>
<proteinExistence type="predicted"/>
<name>A0A736VFL3_SALHO</name>
<dbReference type="AlphaFoldDB" id="A0A736VFL3"/>